<dbReference type="Proteomes" id="UP000051373">
    <property type="component" value="Unassembled WGS sequence"/>
</dbReference>
<dbReference type="EMBL" id="LJUJ01000025">
    <property type="protein sequence ID" value="KPK62800.1"/>
    <property type="molecule type" value="Genomic_DNA"/>
</dbReference>
<protein>
    <recommendedName>
        <fullName evidence="3">Alginate export domain-containing protein</fullName>
    </recommendedName>
</protein>
<reference evidence="1 2" key="1">
    <citation type="journal article" date="2015" name="Microbiome">
        <title>Genomic resolution of linkages in carbon, nitrogen, and sulfur cycling among widespread estuary sediment bacteria.</title>
        <authorList>
            <person name="Baker B.J."/>
            <person name="Lazar C.S."/>
            <person name="Teske A.P."/>
            <person name="Dick G.J."/>
        </authorList>
    </citation>
    <scope>NUCLEOTIDE SEQUENCE [LARGE SCALE GENOMIC DNA]</scope>
    <source>
        <strain evidence="1">SM23_42</strain>
    </source>
</reference>
<evidence type="ECO:0008006" key="3">
    <source>
        <dbReference type="Google" id="ProtNLM"/>
    </source>
</evidence>
<evidence type="ECO:0000313" key="1">
    <source>
        <dbReference type="EMBL" id="KPK62800.1"/>
    </source>
</evidence>
<dbReference type="AlphaFoldDB" id="A0A0S8FPX2"/>
<evidence type="ECO:0000313" key="2">
    <source>
        <dbReference type="Proteomes" id="UP000051373"/>
    </source>
</evidence>
<comment type="caution">
    <text evidence="1">The sequence shown here is derived from an EMBL/GenBank/DDBJ whole genome shotgun (WGS) entry which is preliminary data.</text>
</comment>
<accession>A0A0S8FPX2</accession>
<organism evidence="1 2">
    <name type="scientific">candidate division WOR_3 bacterium SM23_42</name>
    <dbReference type="NCBI Taxonomy" id="1703779"/>
    <lineage>
        <taxon>Bacteria</taxon>
        <taxon>Bacteria division WOR-3</taxon>
    </lineage>
</organism>
<gene>
    <name evidence="1" type="ORF">AMJ83_09620</name>
</gene>
<name>A0A0S8FPX2_UNCW3</name>
<proteinExistence type="predicted"/>
<sequence>MLLACFLLLYVPEDSNTQYLLDKQLAHYFPSWIVHWDSSTNALRTSQGCLDLKNWYIDFDARVETKLSSWLGLRYRNKYLGDYNKHVSNHYFEPFIQVRENLRILLSVAPHYYKGEDELGAGFFLGKDYLNYLETLVIVEDFDRNFSLHNIPEGRDKVTYECFPINWKTNINKYWQDGYFNLNFELSNRYWLRSTERDLTYPPYFYERGLHRAFRTRFWQAIGKLRFGGLFDLQQSEFYHIDTSEVHEENNFEIIVEPMLAYRVSDKWIPTLYFTYNYKTLDDSSYLFSTGMDSIVDYQSWHFGLQQQFYSNNQGVDKRERRLTLGLEYRYKDVWIYIVEAMEGDLPMPGWLHNRTYVQLMMRF</sequence>